<dbReference type="Pfam" id="PF02190">
    <property type="entry name" value="LON_substr_bdg"/>
    <property type="match status" value="1"/>
</dbReference>
<comment type="caution">
    <text evidence="2">The sequence shown here is derived from an EMBL/GenBank/DDBJ whole genome shotgun (WGS) entry which is preliminary data.</text>
</comment>
<feature type="domain" description="Lon N-terminal" evidence="1">
    <location>
        <begin position="1"/>
        <end position="195"/>
    </location>
</feature>
<evidence type="ECO:0000259" key="1">
    <source>
        <dbReference type="PROSITE" id="PS51787"/>
    </source>
</evidence>
<keyword evidence="3" id="KW-1185">Reference proteome</keyword>
<evidence type="ECO:0000313" key="2">
    <source>
        <dbReference type="EMBL" id="KOS10658.1"/>
    </source>
</evidence>
<proteinExistence type="predicted"/>
<dbReference type="OrthoDB" id="25394at2"/>
<protein>
    <submittedName>
        <fullName evidence="2">Peptidase S16</fullName>
    </submittedName>
</protein>
<dbReference type="InterPro" id="IPR015947">
    <property type="entry name" value="PUA-like_sf"/>
</dbReference>
<dbReference type="PATRIC" id="fig|84292.3.peg.1911"/>
<dbReference type="Gene3D" id="2.30.130.40">
    <property type="entry name" value="LON domain-like"/>
    <property type="match status" value="1"/>
</dbReference>
<organism evidence="2 3">
    <name type="scientific">Microbacterium aurantiacum</name>
    <dbReference type="NCBI Taxonomy" id="162393"/>
    <lineage>
        <taxon>Bacteria</taxon>
        <taxon>Bacillati</taxon>
        <taxon>Actinomycetota</taxon>
        <taxon>Actinomycetes</taxon>
        <taxon>Micrococcales</taxon>
        <taxon>Microbacteriaceae</taxon>
        <taxon>Microbacterium</taxon>
    </lineage>
</organism>
<dbReference type="SUPFAM" id="SSF88697">
    <property type="entry name" value="PUA domain-like"/>
    <property type="match status" value="1"/>
</dbReference>
<dbReference type="InterPro" id="IPR046336">
    <property type="entry name" value="Lon_prtase_N_sf"/>
</dbReference>
<accession>A0A0M8MFW1</accession>
<dbReference type="RefSeq" id="WP_053548063.1">
    <property type="nucleotide sequence ID" value="NZ_JAHWXH010000001.1"/>
</dbReference>
<dbReference type="AlphaFoldDB" id="A0A0M8MFW1"/>
<dbReference type="PANTHER" id="PTHR46732">
    <property type="entry name" value="ATP-DEPENDENT PROTEASE LA (LON) DOMAIN PROTEIN"/>
    <property type="match status" value="1"/>
</dbReference>
<name>A0A0M8MFW1_9MICO</name>
<dbReference type="SMART" id="SM00464">
    <property type="entry name" value="LON"/>
    <property type="match status" value="1"/>
</dbReference>
<sequence length="203" mass="22206">MADVAMFPLGSVLFPHTPLVLRVFEPRYLTMVGRLLDEEDPQFGVVLIERGHEAGGGDQRSGVGTMARLMQVQAGAEDIQIVAVGGDRVVVEEWLEDDPHPAARISVLPRLTWDDALTPLLTEADRIVRRVLGRAAQVGPTAWDADTEISDDPVEAAWQLAAIAPLGEFDRFTLLQSTSMGALLRELIDLSLDMEPLLQPFAD</sequence>
<dbReference type="PROSITE" id="PS51787">
    <property type="entry name" value="LON_N"/>
    <property type="match status" value="1"/>
</dbReference>
<evidence type="ECO:0000313" key="3">
    <source>
        <dbReference type="Proteomes" id="UP000037737"/>
    </source>
</evidence>
<dbReference type="InterPro" id="IPR003111">
    <property type="entry name" value="Lon_prtase_N"/>
</dbReference>
<reference evidence="2" key="1">
    <citation type="submission" date="2015-04" db="EMBL/GenBank/DDBJ databases">
        <title>Complete genome sequence of Microbacterium chocolatum SIT 101, a bacterium enantioselectively hydrolyzing mesomeric diesters.</title>
        <authorList>
            <person name="Li X."/>
            <person name="Xu Y."/>
        </authorList>
    </citation>
    <scope>NUCLEOTIDE SEQUENCE [LARGE SCALE GENOMIC DNA]</scope>
    <source>
        <strain evidence="2">SIT 101</strain>
    </source>
</reference>
<dbReference type="EMBL" id="LAVO01000009">
    <property type="protein sequence ID" value="KOS10658.1"/>
    <property type="molecule type" value="Genomic_DNA"/>
</dbReference>
<dbReference type="Proteomes" id="UP000037737">
    <property type="component" value="Unassembled WGS sequence"/>
</dbReference>
<dbReference type="KEGG" id="mcw:A8L33_14675"/>
<gene>
    <name evidence="2" type="ORF">XI38_09355</name>
</gene>
<dbReference type="PANTHER" id="PTHR46732:SF8">
    <property type="entry name" value="ATP-DEPENDENT PROTEASE LA (LON) DOMAIN PROTEIN"/>
    <property type="match status" value="1"/>
</dbReference>